<evidence type="ECO:0000256" key="2">
    <source>
        <dbReference type="ARBA" id="ARBA00023125"/>
    </source>
</evidence>
<dbReference type="GO" id="GO:0003677">
    <property type="term" value="F:DNA binding"/>
    <property type="evidence" value="ECO:0007669"/>
    <property type="project" value="UniProtKB-KW"/>
</dbReference>
<dbReference type="RefSeq" id="WP_183571245.1">
    <property type="nucleotide sequence ID" value="NZ_JACHOP010000015.1"/>
</dbReference>
<keyword evidence="6" id="KW-1185">Reference proteome</keyword>
<evidence type="ECO:0000259" key="4">
    <source>
        <dbReference type="SMART" id="SM00419"/>
    </source>
</evidence>
<feature type="domain" description="HTH crp-type" evidence="4">
    <location>
        <begin position="167"/>
        <end position="214"/>
    </location>
</feature>
<dbReference type="Gene3D" id="2.60.120.10">
    <property type="entry name" value="Jelly Rolls"/>
    <property type="match status" value="1"/>
</dbReference>
<organism evidence="5 6">
    <name type="scientific">Methylorubrum rhodinum</name>
    <dbReference type="NCBI Taxonomy" id="29428"/>
    <lineage>
        <taxon>Bacteria</taxon>
        <taxon>Pseudomonadati</taxon>
        <taxon>Pseudomonadota</taxon>
        <taxon>Alphaproteobacteria</taxon>
        <taxon>Hyphomicrobiales</taxon>
        <taxon>Methylobacteriaceae</taxon>
        <taxon>Methylorubrum</taxon>
    </lineage>
</organism>
<name>A0A840ZN87_9HYPH</name>
<dbReference type="InterPro" id="IPR018490">
    <property type="entry name" value="cNMP-bd_dom_sf"/>
</dbReference>
<comment type="caution">
    <text evidence="5">The sequence shown here is derived from an EMBL/GenBank/DDBJ whole genome shotgun (WGS) entry which is preliminary data.</text>
</comment>
<keyword evidence="2" id="KW-0238">DNA-binding</keyword>
<evidence type="ECO:0000256" key="3">
    <source>
        <dbReference type="ARBA" id="ARBA00023163"/>
    </source>
</evidence>
<dbReference type="InterPro" id="IPR036388">
    <property type="entry name" value="WH-like_DNA-bd_sf"/>
</dbReference>
<dbReference type="EMBL" id="JACHOP010000015">
    <property type="protein sequence ID" value="MBB5758644.1"/>
    <property type="molecule type" value="Genomic_DNA"/>
</dbReference>
<dbReference type="Pfam" id="PF13545">
    <property type="entry name" value="HTH_Crp_2"/>
    <property type="match status" value="1"/>
</dbReference>
<gene>
    <name evidence="5" type="ORF">HNR00_003367</name>
</gene>
<protein>
    <submittedName>
        <fullName evidence="5">CRP/FNR family transcriptional regulator</fullName>
    </submittedName>
</protein>
<dbReference type="InterPro" id="IPR012318">
    <property type="entry name" value="HTH_CRP"/>
</dbReference>
<sequence>MSHTECVERWFEQFPVLGKLPVDHLHILRAGVHFPVLEAGATAYELAGECANYLMCIEGRTRVFRMSAGGRQILIYRVGPRGTCVLTTQCLLSGGTFPAESVAEQRTVLAALPAETFRHLMAASPAFRTFVLDDYAKLTAILFGLLDEIAFAPLEQRLAGHLLAQADGRGMVTATHWQIAADLGTVREVVSRHLAGWERAGWVRILRGQVEIRDRIALASLRTRP</sequence>
<keyword evidence="1" id="KW-0805">Transcription regulation</keyword>
<keyword evidence="3" id="KW-0804">Transcription</keyword>
<dbReference type="SMART" id="SM00419">
    <property type="entry name" value="HTH_CRP"/>
    <property type="match status" value="1"/>
</dbReference>
<evidence type="ECO:0000313" key="6">
    <source>
        <dbReference type="Proteomes" id="UP000583454"/>
    </source>
</evidence>
<evidence type="ECO:0000313" key="5">
    <source>
        <dbReference type="EMBL" id="MBB5758644.1"/>
    </source>
</evidence>
<accession>A0A840ZN87</accession>
<proteinExistence type="predicted"/>
<reference evidence="5 6" key="1">
    <citation type="submission" date="2020-08" db="EMBL/GenBank/DDBJ databases">
        <title>Genomic Encyclopedia of Type Strains, Phase IV (KMG-IV): sequencing the most valuable type-strain genomes for metagenomic binning, comparative biology and taxonomic classification.</title>
        <authorList>
            <person name="Goeker M."/>
        </authorList>
    </citation>
    <scope>NUCLEOTIDE SEQUENCE [LARGE SCALE GENOMIC DNA]</scope>
    <source>
        <strain evidence="5 6">DSM 2163</strain>
    </source>
</reference>
<dbReference type="AlphaFoldDB" id="A0A840ZN87"/>
<dbReference type="Gene3D" id="1.10.10.10">
    <property type="entry name" value="Winged helix-like DNA-binding domain superfamily/Winged helix DNA-binding domain"/>
    <property type="match status" value="1"/>
</dbReference>
<dbReference type="Proteomes" id="UP000583454">
    <property type="component" value="Unassembled WGS sequence"/>
</dbReference>
<evidence type="ECO:0000256" key="1">
    <source>
        <dbReference type="ARBA" id="ARBA00023015"/>
    </source>
</evidence>
<dbReference type="InterPro" id="IPR014710">
    <property type="entry name" value="RmlC-like_jellyroll"/>
</dbReference>
<dbReference type="SUPFAM" id="SSF51206">
    <property type="entry name" value="cAMP-binding domain-like"/>
    <property type="match status" value="1"/>
</dbReference>
<dbReference type="SUPFAM" id="SSF46785">
    <property type="entry name" value="Winged helix' DNA-binding domain"/>
    <property type="match status" value="1"/>
</dbReference>
<dbReference type="InterPro" id="IPR036390">
    <property type="entry name" value="WH_DNA-bd_sf"/>
</dbReference>
<dbReference type="GO" id="GO:0006355">
    <property type="term" value="P:regulation of DNA-templated transcription"/>
    <property type="evidence" value="ECO:0007669"/>
    <property type="project" value="InterPro"/>
</dbReference>